<dbReference type="Proteomes" id="UP000823927">
    <property type="component" value="Unassembled WGS sequence"/>
</dbReference>
<dbReference type="InterPro" id="IPR017846">
    <property type="entry name" value="Nict_dMeBzImd_PRibTrfase_bact"/>
</dbReference>
<dbReference type="NCBIfam" id="TIGR03160">
    <property type="entry name" value="cobT_DBIPRT"/>
    <property type="match status" value="1"/>
</dbReference>
<dbReference type="GO" id="GO:0008939">
    <property type="term" value="F:nicotinate-nucleotide-dimethylbenzimidazole phosphoribosyltransferase activity"/>
    <property type="evidence" value="ECO:0007669"/>
    <property type="project" value="UniProtKB-UniRule"/>
</dbReference>
<dbReference type="PANTHER" id="PTHR43463">
    <property type="entry name" value="NICOTINATE-NUCLEOTIDE--DIMETHYLBENZIMIDAZOLE PHOSPHORIBOSYLTRANSFERASE"/>
    <property type="match status" value="1"/>
</dbReference>
<evidence type="ECO:0000256" key="1">
    <source>
        <dbReference type="ARBA" id="ARBA00002197"/>
    </source>
</evidence>
<dbReference type="InterPro" id="IPR036087">
    <property type="entry name" value="Nict_dMeBzImd_PRibTrfase_sf"/>
</dbReference>
<comment type="similarity">
    <text evidence="3">Belongs to the CobT family.</text>
</comment>
<evidence type="ECO:0000256" key="6">
    <source>
        <dbReference type="ARBA" id="ARBA00022573"/>
    </source>
</evidence>
<organism evidence="11 12">
    <name type="scientific">Candidatus Scybalocola faecigallinarum</name>
    <dbReference type="NCBI Taxonomy" id="2840941"/>
    <lineage>
        <taxon>Bacteria</taxon>
        <taxon>Bacillati</taxon>
        <taxon>Bacillota</taxon>
        <taxon>Clostridia</taxon>
        <taxon>Lachnospirales</taxon>
        <taxon>Lachnospiraceae</taxon>
        <taxon>Lachnospiraceae incertae sedis</taxon>
        <taxon>Candidatus Scybalocola (ex Gilroy et al. 2021)</taxon>
    </lineage>
</organism>
<dbReference type="NCBIfam" id="NF000996">
    <property type="entry name" value="PRK00105.1"/>
    <property type="match status" value="1"/>
</dbReference>
<keyword evidence="6" id="KW-0169">Cobalamin biosynthesis</keyword>
<evidence type="ECO:0000256" key="3">
    <source>
        <dbReference type="ARBA" id="ARBA00007110"/>
    </source>
</evidence>
<dbReference type="CDD" id="cd02439">
    <property type="entry name" value="DMB-PRT_CobT"/>
    <property type="match status" value="1"/>
</dbReference>
<evidence type="ECO:0000313" key="11">
    <source>
        <dbReference type="EMBL" id="HIS46762.1"/>
    </source>
</evidence>
<sequence length="357" mass="37590">MEYTEEALRAVISQIAPLNKAVMDQIYRQWDKKAKPLGSLGRLEDMVARLGGIYGSVCPDTGKKAVIVMAADNGVVEEGVAQSDYHVTTTVTCNMTHEDATVAILARMNGADVFPVDIGMYEDVDCPGVIPRKICHGTANMTKGPAMTREQAVRAVCTGIDMVWSLKEQGYGLFATGEMGIGNTTTSSAVASVLLDCPVENVTGRGAGLSSEGLVRKIHAIKKAIQVNAPDPGDILDVIAKVGGLDIAGMMGCCIGAAAARVPVVLDGFISSVAALAAVRLAPACRAYLFPSHCSAEPAGKMVLDALGMEAYIHAGMCLGEGTGAVTAFHLFDTALEAYNKIPEFEQAHIEAYEHLK</sequence>
<dbReference type="Pfam" id="PF02277">
    <property type="entry name" value="DBI_PRT"/>
    <property type="match status" value="1"/>
</dbReference>
<comment type="caution">
    <text evidence="11">The sequence shown here is derived from an EMBL/GenBank/DDBJ whole genome shotgun (WGS) entry which is preliminary data.</text>
</comment>
<dbReference type="InterPro" id="IPR023195">
    <property type="entry name" value="Nict_dMeBzImd_PRibTrfase_N"/>
</dbReference>
<reference evidence="11" key="2">
    <citation type="journal article" date="2021" name="PeerJ">
        <title>Extensive microbial diversity within the chicken gut microbiome revealed by metagenomics and culture.</title>
        <authorList>
            <person name="Gilroy R."/>
            <person name="Ravi A."/>
            <person name="Getino M."/>
            <person name="Pursley I."/>
            <person name="Horton D.L."/>
            <person name="Alikhan N.F."/>
            <person name="Baker D."/>
            <person name="Gharbi K."/>
            <person name="Hall N."/>
            <person name="Watson M."/>
            <person name="Adriaenssens E.M."/>
            <person name="Foster-Nyarko E."/>
            <person name="Jarju S."/>
            <person name="Secka A."/>
            <person name="Antonio M."/>
            <person name="Oren A."/>
            <person name="Chaudhuri R.R."/>
            <person name="La Ragione R."/>
            <person name="Hildebrand F."/>
            <person name="Pallen M.J."/>
        </authorList>
    </citation>
    <scope>NUCLEOTIDE SEQUENCE</scope>
    <source>
        <strain evidence="11">CHK178-757</strain>
    </source>
</reference>
<evidence type="ECO:0000256" key="10">
    <source>
        <dbReference type="NCBIfam" id="TIGR03160"/>
    </source>
</evidence>
<comment type="pathway">
    <text evidence="2">Nucleoside biosynthesis; alpha-ribazole biosynthesis; alpha-ribazole from 5,6-dimethylbenzimidazole: step 1/2.</text>
</comment>
<dbReference type="EC" id="2.4.2.21" evidence="4 10"/>
<gene>
    <name evidence="11" type="primary">cobT</name>
    <name evidence="11" type="ORF">IAB46_04215</name>
</gene>
<dbReference type="Gene3D" id="1.10.1610.10">
    <property type="match status" value="1"/>
</dbReference>
<evidence type="ECO:0000256" key="4">
    <source>
        <dbReference type="ARBA" id="ARBA00011991"/>
    </source>
</evidence>
<comment type="function">
    <text evidence="1">Catalyzes the synthesis of alpha-ribazole-5'-phosphate from nicotinate mononucleotide (NAMN) and 5,6-dimethylbenzimidazole (DMB).</text>
</comment>
<protein>
    <recommendedName>
        <fullName evidence="5 10">Nicotinate-nucleotide--dimethylbenzimidazole phosphoribosyltransferase</fullName>
        <ecNumber evidence="4 10">2.4.2.21</ecNumber>
    </recommendedName>
</protein>
<accession>A0A9D1F488</accession>
<proteinExistence type="inferred from homology"/>
<dbReference type="EMBL" id="DVIT01000015">
    <property type="protein sequence ID" value="HIS46762.1"/>
    <property type="molecule type" value="Genomic_DNA"/>
</dbReference>
<evidence type="ECO:0000256" key="5">
    <source>
        <dbReference type="ARBA" id="ARBA00015486"/>
    </source>
</evidence>
<evidence type="ECO:0000256" key="7">
    <source>
        <dbReference type="ARBA" id="ARBA00022676"/>
    </source>
</evidence>
<keyword evidence="7 11" id="KW-0328">Glycosyltransferase</keyword>
<reference evidence="11" key="1">
    <citation type="submission" date="2020-10" db="EMBL/GenBank/DDBJ databases">
        <authorList>
            <person name="Gilroy R."/>
        </authorList>
    </citation>
    <scope>NUCLEOTIDE SEQUENCE</scope>
    <source>
        <strain evidence="11">CHK178-757</strain>
    </source>
</reference>
<dbReference type="Gene3D" id="3.40.50.10210">
    <property type="match status" value="1"/>
</dbReference>
<dbReference type="InterPro" id="IPR003200">
    <property type="entry name" value="Nict_dMeBzImd_PRibTrfase"/>
</dbReference>
<name>A0A9D1F488_9FIRM</name>
<dbReference type="FunFam" id="3.40.50.10210:FF:000001">
    <property type="entry name" value="Nicotinate-nucleotide--dimethylbenzimidazole phosphoribosyltransferase"/>
    <property type="match status" value="1"/>
</dbReference>
<evidence type="ECO:0000256" key="9">
    <source>
        <dbReference type="ARBA" id="ARBA00047340"/>
    </source>
</evidence>
<evidence type="ECO:0000256" key="2">
    <source>
        <dbReference type="ARBA" id="ARBA00005049"/>
    </source>
</evidence>
<dbReference type="PANTHER" id="PTHR43463:SF1">
    <property type="entry name" value="NICOTINATE-NUCLEOTIDE--DIMETHYLBENZIMIDAZOLE PHOSPHORIBOSYLTRANSFERASE"/>
    <property type="match status" value="1"/>
</dbReference>
<keyword evidence="8 11" id="KW-0808">Transferase</keyword>
<dbReference type="AlphaFoldDB" id="A0A9D1F488"/>
<dbReference type="GO" id="GO:0009236">
    <property type="term" value="P:cobalamin biosynthetic process"/>
    <property type="evidence" value="ECO:0007669"/>
    <property type="project" value="UniProtKB-UniRule"/>
</dbReference>
<evidence type="ECO:0000256" key="8">
    <source>
        <dbReference type="ARBA" id="ARBA00022679"/>
    </source>
</evidence>
<evidence type="ECO:0000313" key="12">
    <source>
        <dbReference type="Proteomes" id="UP000823927"/>
    </source>
</evidence>
<dbReference type="SUPFAM" id="SSF52733">
    <property type="entry name" value="Nicotinate mononucleotide:5,6-dimethylbenzimidazole phosphoribosyltransferase (CobT)"/>
    <property type="match status" value="1"/>
</dbReference>
<comment type="catalytic activity">
    <reaction evidence="9">
        <text>5,6-dimethylbenzimidazole + nicotinate beta-D-ribonucleotide = alpha-ribazole 5'-phosphate + nicotinate + H(+)</text>
        <dbReference type="Rhea" id="RHEA:11196"/>
        <dbReference type="ChEBI" id="CHEBI:15378"/>
        <dbReference type="ChEBI" id="CHEBI:15890"/>
        <dbReference type="ChEBI" id="CHEBI:32544"/>
        <dbReference type="ChEBI" id="CHEBI:57502"/>
        <dbReference type="ChEBI" id="CHEBI:57918"/>
        <dbReference type="EC" id="2.4.2.21"/>
    </reaction>
</comment>